<evidence type="ECO:0000313" key="1">
    <source>
        <dbReference type="EMBL" id="NGQ91033.1"/>
    </source>
</evidence>
<accession>A0A6M1U7F9</accession>
<evidence type="ECO:0000313" key="2">
    <source>
        <dbReference type="Proteomes" id="UP000474758"/>
    </source>
</evidence>
<protein>
    <submittedName>
        <fullName evidence="1">BrnT family toxin</fullName>
    </submittedName>
</protein>
<name>A0A6M1U7F9_9RHOB</name>
<dbReference type="Gene3D" id="3.10.450.530">
    <property type="entry name" value="Ribonuclease toxin, BrnT, of type II toxin-antitoxin system"/>
    <property type="match status" value="1"/>
</dbReference>
<dbReference type="Proteomes" id="UP000474758">
    <property type="component" value="Unassembled WGS sequence"/>
</dbReference>
<dbReference type="InterPro" id="IPR007460">
    <property type="entry name" value="BrnT_toxin"/>
</dbReference>
<organism evidence="1 2">
    <name type="scientific">Paragemmobacter kunshanensis</name>
    <dbReference type="NCBI Taxonomy" id="2583234"/>
    <lineage>
        <taxon>Bacteria</taxon>
        <taxon>Pseudomonadati</taxon>
        <taxon>Pseudomonadota</taxon>
        <taxon>Alphaproteobacteria</taxon>
        <taxon>Rhodobacterales</taxon>
        <taxon>Paracoccaceae</taxon>
        <taxon>Paragemmobacter</taxon>
    </lineage>
</organism>
<keyword evidence="2" id="KW-1185">Reference proteome</keyword>
<dbReference type="Pfam" id="PF04365">
    <property type="entry name" value="BrnT_toxin"/>
    <property type="match status" value="1"/>
</dbReference>
<sequence length="91" mass="10711">MWDWDEAKRQANLTKHSLDFAEVAYFDWSTATHEADERSDYGEPRIVTTGYIGDRLHILAWTPRNGTIRIISLRKANDREQKAWRSLRAPH</sequence>
<reference evidence="1 2" key="1">
    <citation type="submission" date="2020-02" db="EMBL/GenBank/DDBJ databases">
        <title>Rhodobacter translucens sp. nov., a novel bacterium isolated from activated sludge.</title>
        <authorList>
            <person name="Liu J."/>
        </authorList>
    </citation>
    <scope>NUCLEOTIDE SEQUENCE [LARGE SCALE GENOMIC DNA]</scope>
    <source>
        <strain evidence="1 2">HX-7-19</strain>
    </source>
</reference>
<gene>
    <name evidence="1" type="ORF">G5V65_08995</name>
</gene>
<dbReference type="InterPro" id="IPR038573">
    <property type="entry name" value="BrnT_sf"/>
</dbReference>
<dbReference type="EMBL" id="JAALFE010000007">
    <property type="protein sequence ID" value="NGQ91033.1"/>
    <property type="molecule type" value="Genomic_DNA"/>
</dbReference>
<proteinExistence type="predicted"/>
<dbReference type="AlphaFoldDB" id="A0A6M1U7F9"/>
<dbReference type="RefSeq" id="WP_165049150.1">
    <property type="nucleotide sequence ID" value="NZ_JAALFE010000007.1"/>
</dbReference>
<comment type="caution">
    <text evidence="1">The sequence shown here is derived from an EMBL/GenBank/DDBJ whole genome shotgun (WGS) entry which is preliminary data.</text>
</comment>